<dbReference type="EMBL" id="LXQA011424024">
    <property type="protein sequence ID" value="MCI96793.1"/>
    <property type="molecule type" value="Genomic_DNA"/>
</dbReference>
<evidence type="ECO:0000313" key="1">
    <source>
        <dbReference type="EMBL" id="MCI96793.1"/>
    </source>
</evidence>
<protein>
    <submittedName>
        <fullName evidence="1">Uncharacterized protein</fullName>
    </submittedName>
</protein>
<dbReference type="Proteomes" id="UP000265520">
    <property type="component" value="Unassembled WGS sequence"/>
</dbReference>
<dbReference type="AlphaFoldDB" id="A0A392WAH3"/>
<comment type="caution">
    <text evidence="1">The sequence shown here is derived from an EMBL/GenBank/DDBJ whole genome shotgun (WGS) entry which is preliminary data.</text>
</comment>
<sequence length="16" mass="1941">MDRCRRDTEAICNNDE</sequence>
<accession>A0A392WAH3</accession>
<organism evidence="1 2">
    <name type="scientific">Trifolium medium</name>
    <dbReference type="NCBI Taxonomy" id="97028"/>
    <lineage>
        <taxon>Eukaryota</taxon>
        <taxon>Viridiplantae</taxon>
        <taxon>Streptophyta</taxon>
        <taxon>Embryophyta</taxon>
        <taxon>Tracheophyta</taxon>
        <taxon>Spermatophyta</taxon>
        <taxon>Magnoliopsida</taxon>
        <taxon>eudicotyledons</taxon>
        <taxon>Gunneridae</taxon>
        <taxon>Pentapetalae</taxon>
        <taxon>rosids</taxon>
        <taxon>fabids</taxon>
        <taxon>Fabales</taxon>
        <taxon>Fabaceae</taxon>
        <taxon>Papilionoideae</taxon>
        <taxon>50 kb inversion clade</taxon>
        <taxon>NPAAA clade</taxon>
        <taxon>Hologalegina</taxon>
        <taxon>IRL clade</taxon>
        <taxon>Trifolieae</taxon>
        <taxon>Trifolium</taxon>
    </lineage>
</organism>
<name>A0A392WAH3_9FABA</name>
<evidence type="ECO:0000313" key="2">
    <source>
        <dbReference type="Proteomes" id="UP000265520"/>
    </source>
</evidence>
<proteinExistence type="predicted"/>
<feature type="non-terminal residue" evidence="1">
    <location>
        <position position="16"/>
    </location>
</feature>
<reference evidence="1 2" key="1">
    <citation type="journal article" date="2018" name="Front. Plant Sci.">
        <title>Red Clover (Trifolium pratense) and Zigzag Clover (T. medium) - A Picture of Genomic Similarities and Differences.</title>
        <authorList>
            <person name="Dluhosova J."/>
            <person name="Istvanek J."/>
            <person name="Nedelnik J."/>
            <person name="Repkova J."/>
        </authorList>
    </citation>
    <scope>NUCLEOTIDE SEQUENCE [LARGE SCALE GENOMIC DNA]</scope>
    <source>
        <strain evidence="2">cv. 10/8</strain>
        <tissue evidence="1">Leaf</tissue>
    </source>
</reference>
<keyword evidence="2" id="KW-1185">Reference proteome</keyword>